<dbReference type="Gene3D" id="3.40.50.300">
    <property type="entry name" value="P-loop containing nucleotide triphosphate hydrolases"/>
    <property type="match status" value="1"/>
</dbReference>
<accession>A0A327K2Q4</accession>
<dbReference type="AlphaFoldDB" id="A0A327K2Q4"/>
<feature type="non-terminal residue" evidence="1">
    <location>
        <position position="68"/>
    </location>
</feature>
<evidence type="ECO:0008006" key="3">
    <source>
        <dbReference type="Google" id="ProtNLM"/>
    </source>
</evidence>
<sequence>MRIASAKSARDSKRLPSARLSLYALAMLQLSNITLRIAGRTLIDKASLNLPAGSKVGFVGKNGAGKTT</sequence>
<dbReference type="EMBL" id="NPEX01000846">
    <property type="protein sequence ID" value="RAI31985.1"/>
    <property type="molecule type" value="Genomic_DNA"/>
</dbReference>
<comment type="caution">
    <text evidence="1">The sequence shown here is derived from an EMBL/GenBank/DDBJ whole genome shotgun (WGS) entry which is preliminary data.</text>
</comment>
<keyword evidence="2" id="KW-1185">Reference proteome</keyword>
<evidence type="ECO:0000313" key="1">
    <source>
        <dbReference type="EMBL" id="RAI31985.1"/>
    </source>
</evidence>
<dbReference type="SUPFAM" id="SSF52540">
    <property type="entry name" value="P-loop containing nucleoside triphosphate hydrolases"/>
    <property type="match status" value="1"/>
</dbReference>
<proteinExistence type="predicted"/>
<gene>
    <name evidence="1" type="ORF">CH341_32405</name>
</gene>
<reference evidence="1 2" key="1">
    <citation type="submission" date="2017-07" db="EMBL/GenBank/DDBJ databases">
        <title>Draft Genome Sequences of Select Purple Nonsulfur Bacteria.</title>
        <authorList>
            <person name="Lasarre B."/>
            <person name="Mckinlay J.B."/>
        </authorList>
    </citation>
    <scope>NUCLEOTIDE SEQUENCE [LARGE SCALE GENOMIC DNA]</scope>
    <source>
        <strain evidence="1 2">DSM 5909</strain>
    </source>
</reference>
<organism evidence="1 2">
    <name type="scientific">Rhodoplanes roseus</name>
    <dbReference type="NCBI Taxonomy" id="29409"/>
    <lineage>
        <taxon>Bacteria</taxon>
        <taxon>Pseudomonadati</taxon>
        <taxon>Pseudomonadota</taxon>
        <taxon>Alphaproteobacteria</taxon>
        <taxon>Hyphomicrobiales</taxon>
        <taxon>Nitrobacteraceae</taxon>
        <taxon>Rhodoplanes</taxon>
    </lineage>
</organism>
<evidence type="ECO:0000313" key="2">
    <source>
        <dbReference type="Proteomes" id="UP000249130"/>
    </source>
</evidence>
<dbReference type="Proteomes" id="UP000249130">
    <property type="component" value="Unassembled WGS sequence"/>
</dbReference>
<name>A0A327K2Q4_9BRAD</name>
<dbReference type="InterPro" id="IPR027417">
    <property type="entry name" value="P-loop_NTPase"/>
</dbReference>
<protein>
    <recommendedName>
        <fullName evidence="3">ABC transporter domain-containing protein</fullName>
    </recommendedName>
</protein>